<dbReference type="RefSeq" id="WP_167072115.1">
    <property type="nucleotide sequence ID" value="NZ_JAAOZC010000002.1"/>
</dbReference>
<organism evidence="2 3">
    <name type="scientific">Sphingomonas vulcanisoli</name>
    <dbReference type="NCBI Taxonomy" id="1658060"/>
    <lineage>
        <taxon>Bacteria</taxon>
        <taxon>Pseudomonadati</taxon>
        <taxon>Pseudomonadota</taxon>
        <taxon>Alphaproteobacteria</taxon>
        <taxon>Sphingomonadales</taxon>
        <taxon>Sphingomonadaceae</taxon>
        <taxon>Sphingomonas</taxon>
    </lineage>
</organism>
<protein>
    <recommendedName>
        <fullName evidence="4">Head decoration protein</fullName>
    </recommendedName>
</protein>
<dbReference type="EMBL" id="JAAOZC010000002">
    <property type="protein sequence ID" value="NIJ07234.1"/>
    <property type="molecule type" value="Genomic_DNA"/>
</dbReference>
<keyword evidence="1" id="KW-0812">Transmembrane</keyword>
<keyword evidence="3" id="KW-1185">Reference proteome</keyword>
<keyword evidence="1" id="KW-0472">Membrane</keyword>
<proteinExistence type="predicted"/>
<evidence type="ECO:0000256" key="1">
    <source>
        <dbReference type="SAM" id="Phobius"/>
    </source>
</evidence>
<evidence type="ECO:0008006" key="4">
    <source>
        <dbReference type="Google" id="ProtNLM"/>
    </source>
</evidence>
<accession>A0ABX0TSW9</accession>
<feature type="transmembrane region" description="Helical" evidence="1">
    <location>
        <begin position="32"/>
        <end position="52"/>
    </location>
</feature>
<gene>
    <name evidence="2" type="ORF">FHS31_000830</name>
</gene>
<dbReference type="InterPro" id="IPR004195">
    <property type="entry name" value="Head_decoration_D"/>
</dbReference>
<sequence>MGTPTNPVLTELRREGGYVVWDPSDGMLTREAVILLSGSGLCTAGLVLAAILTGTAAAAALGTNTGNGTFGAITVGGAAVPGDYIVEFDDATHFLVSAPGGQEIGHGTTGVAFSAGGLGFTITAGGTAFVAADSFKLTVTATAMKYVPFDPTATNGAQNPAAILWSSYRDATSADRRAVANVRGPMKVQAAELIWGANVTTTPQQTAALAQLAKLGILSI</sequence>
<dbReference type="Pfam" id="PF02924">
    <property type="entry name" value="HDPD"/>
    <property type="match status" value="1"/>
</dbReference>
<evidence type="ECO:0000313" key="2">
    <source>
        <dbReference type="EMBL" id="NIJ07234.1"/>
    </source>
</evidence>
<name>A0ABX0TSW9_9SPHN</name>
<keyword evidence="1" id="KW-1133">Transmembrane helix</keyword>
<comment type="caution">
    <text evidence="2">The sequence shown here is derived from an EMBL/GenBank/DDBJ whole genome shotgun (WGS) entry which is preliminary data.</text>
</comment>
<evidence type="ECO:0000313" key="3">
    <source>
        <dbReference type="Proteomes" id="UP000727456"/>
    </source>
</evidence>
<reference evidence="2 3" key="1">
    <citation type="submission" date="2020-03" db="EMBL/GenBank/DDBJ databases">
        <title>Genomic Encyclopedia of Type Strains, Phase III (KMG-III): the genomes of soil and plant-associated and newly described type strains.</title>
        <authorList>
            <person name="Whitman W."/>
        </authorList>
    </citation>
    <scope>NUCLEOTIDE SEQUENCE [LARGE SCALE GENOMIC DNA]</scope>
    <source>
        <strain evidence="2 3">CECT 8804</strain>
    </source>
</reference>
<dbReference type="Proteomes" id="UP000727456">
    <property type="component" value="Unassembled WGS sequence"/>
</dbReference>